<dbReference type="AlphaFoldDB" id="A0A2U3K8F8"/>
<name>A0A2U3K8F8_9BACT</name>
<proteinExistence type="predicted"/>
<organism evidence="1 2">
    <name type="scientific">Candidatus Sulfotelmatobacter kueseliae</name>
    <dbReference type="NCBI Taxonomy" id="2042962"/>
    <lineage>
        <taxon>Bacteria</taxon>
        <taxon>Pseudomonadati</taxon>
        <taxon>Acidobacteriota</taxon>
        <taxon>Terriglobia</taxon>
        <taxon>Terriglobales</taxon>
        <taxon>Candidatus Korobacteraceae</taxon>
        <taxon>Candidatus Sulfotelmatobacter</taxon>
    </lineage>
</organism>
<protein>
    <submittedName>
        <fullName evidence="1">Uncharacterized protein</fullName>
    </submittedName>
</protein>
<dbReference type="EMBL" id="OMOD01000054">
    <property type="protein sequence ID" value="SPF35898.1"/>
    <property type="molecule type" value="Genomic_DNA"/>
</dbReference>
<sequence length="79" mass="8940">MADRFIFGVAPLRSRLRPTTHYRRFGYSAPHPGAKGTSTLLNNVLLSTHYYGPVLLRMPFGFHGKDALSNWRSPPRPSE</sequence>
<reference evidence="2" key="1">
    <citation type="submission" date="2018-02" db="EMBL/GenBank/DDBJ databases">
        <authorList>
            <person name="Hausmann B."/>
        </authorList>
    </citation>
    <scope>NUCLEOTIDE SEQUENCE [LARGE SCALE GENOMIC DNA]</scope>
    <source>
        <strain evidence="2">Peat soil MAG SbA1</strain>
    </source>
</reference>
<gene>
    <name evidence="1" type="ORF">SBA1_1470012</name>
</gene>
<evidence type="ECO:0000313" key="1">
    <source>
        <dbReference type="EMBL" id="SPF35898.1"/>
    </source>
</evidence>
<evidence type="ECO:0000313" key="2">
    <source>
        <dbReference type="Proteomes" id="UP000238701"/>
    </source>
</evidence>
<dbReference type="Proteomes" id="UP000238701">
    <property type="component" value="Unassembled WGS sequence"/>
</dbReference>
<accession>A0A2U3K8F8</accession>